<dbReference type="AlphaFoldDB" id="A0A560FT33"/>
<protein>
    <recommendedName>
        <fullName evidence="4">PH (Pleckstrin Homology) domain-containing protein</fullName>
    </recommendedName>
</protein>
<evidence type="ECO:0000256" key="1">
    <source>
        <dbReference type="SAM" id="Phobius"/>
    </source>
</evidence>
<feature type="transmembrane region" description="Helical" evidence="1">
    <location>
        <begin position="44"/>
        <end position="62"/>
    </location>
</feature>
<comment type="caution">
    <text evidence="2">The sequence shown here is derived from an EMBL/GenBank/DDBJ whole genome shotgun (WGS) entry which is preliminary data.</text>
</comment>
<dbReference type="RefSeq" id="WP_145748296.1">
    <property type="nucleotide sequence ID" value="NZ_VITN01000001.1"/>
</dbReference>
<dbReference type="EMBL" id="VITN01000001">
    <property type="protein sequence ID" value="TWB24721.1"/>
    <property type="molecule type" value="Genomic_DNA"/>
</dbReference>
<keyword evidence="1" id="KW-0472">Membrane</keyword>
<evidence type="ECO:0008006" key="4">
    <source>
        <dbReference type="Google" id="ProtNLM"/>
    </source>
</evidence>
<name>A0A560FT33_9PROT</name>
<accession>A0A560FT33</accession>
<keyword evidence="1" id="KW-1133">Transmembrane helix</keyword>
<evidence type="ECO:0000313" key="2">
    <source>
        <dbReference type="EMBL" id="TWB24721.1"/>
    </source>
</evidence>
<dbReference type="OrthoDB" id="199424at2"/>
<keyword evidence="1" id="KW-0812">Transmembrane</keyword>
<evidence type="ECO:0000313" key="3">
    <source>
        <dbReference type="Proteomes" id="UP000319859"/>
    </source>
</evidence>
<feature type="transmembrane region" description="Helical" evidence="1">
    <location>
        <begin position="74"/>
        <end position="92"/>
    </location>
</feature>
<reference evidence="2 3" key="1">
    <citation type="submission" date="2019-06" db="EMBL/GenBank/DDBJ databases">
        <title>Genomic Encyclopedia of Type Strains, Phase IV (KMG-V): Genome sequencing to study the core and pangenomes of soil and plant-associated prokaryotes.</title>
        <authorList>
            <person name="Whitman W."/>
        </authorList>
    </citation>
    <scope>NUCLEOTIDE SEQUENCE [LARGE SCALE GENOMIC DNA]</scope>
    <source>
        <strain evidence="2 3">BR 11880</strain>
    </source>
</reference>
<dbReference type="Proteomes" id="UP000319859">
    <property type="component" value="Unassembled WGS sequence"/>
</dbReference>
<gene>
    <name evidence="2" type="ORF">FBZ89_101347</name>
</gene>
<proteinExistence type="predicted"/>
<organism evidence="2 3">
    <name type="scientific">Nitrospirillum amazonense</name>
    <dbReference type="NCBI Taxonomy" id="28077"/>
    <lineage>
        <taxon>Bacteria</taxon>
        <taxon>Pseudomonadati</taxon>
        <taxon>Pseudomonadota</taxon>
        <taxon>Alphaproteobacteria</taxon>
        <taxon>Rhodospirillales</taxon>
        <taxon>Azospirillaceae</taxon>
        <taxon>Nitrospirillum</taxon>
    </lineage>
</organism>
<sequence>MTVTDMLTPTIPFPALAMALEPSERLLWQGVPAQGPRLRKRDTLLIPFSLLWTGFAIFWEAGVTTTGAPLFFRLWGLPFVLFGLYFVIGRFFHDAYRRARTVYALTDQRILILSPKSRQSLELTSLGEIRLDLADDGSGSVAFGPEVSLFGRHDMGMTLWTGKPAVPTFELIPAAEQVYARVREAKRRARGD</sequence>